<evidence type="ECO:0000313" key="1">
    <source>
        <dbReference type="EMBL" id="GHG92313.1"/>
    </source>
</evidence>
<accession>A0A8J3MCL8</accession>
<keyword evidence="2" id="KW-1185">Reference proteome</keyword>
<organism evidence="1 2">
    <name type="scientific">Pseudodonghicola xiamenensis</name>
    <dbReference type="NCBI Taxonomy" id="337702"/>
    <lineage>
        <taxon>Bacteria</taxon>
        <taxon>Pseudomonadati</taxon>
        <taxon>Pseudomonadota</taxon>
        <taxon>Alphaproteobacteria</taxon>
        <taxon>Rhodobacterales</taxon>
        <taxon>Paracoccaceae</taxon>
        <taxon>Pseudodonghicola</taxon>
    </lineage>
</organism>
<dbReference type="AlphaFoldDB" id="A0A8J3MCL8"/>
<evidence type="ECO:0000313" key="2">
    <source>
        <dbReference type="Proteomes" id="UP000611500"/>
    </source>
</evidence>
<reference evidence="1" key="2">
    <citation type="submission" date="2020-09" db="EMBL/GenBank/DDBJ databases">
        <authorList>
            <person name="Sun Q."/>
            <person name="Zhou Y."/>
        </authorList>
    </citation>
    <scope>NUCLEOTIDE SEQUENCE</scope>
    <source>
        <strain evidence="1">CGMCC 1.7081</strain>
    </source>
</reference>
<dbReference type="InterPro" id="IPR027266">
    <property type="entry name" value="TrmE/GcvT-like"/>
</dbReference>
<reference evidence="1" key="1">
    <citation type="journal article" date="2014" name="Int. J. Syst. Evol. Microbiol.">
        <title>Complete genome sequence of Corynebacterium casei LMG S-19264T (=DSM 44701T), isolated from a smear-ripened cheese.</title>
        <authorList>
            <consortium name="US DOE Joint Genome Institute (JGI-PGF)"/>
            <person name="Walter F."/>
            <person name="Albersmeier A."/>
            <person name="Kalinowski J."/>
            <person name="Ruckert C."/>
        </authorList>
    </citation>
    <scope>NUCLEOTIDE SEQUENCE</scope>
    <source>
        <strain evidence="1">CGMCC 1.7081</strain>
    </source>
</reference>
<dbReference type="Proteomes" id="UP000611500">
    <property type="component" value="Unassembled WGS sequence"/>
</dbReference>
<sequence>MRDDSHKWDVPQNFSAPLAGPGVTISRIIPDRQTLISAPDILARTPGAAGWPDRAAGDSYTLCLRRDRVLEVNGPARTDGWDGQQAVSDITDGLTIFEITGPRAMELIRRGAEISDALPSRSAVRQAFGLEVILCRRQDALRLHVARTEAQALRKQLADHITLM</sequence>
<proteinExistence type="predicted"/>
<dbReference type="Gene3D" id="3.30.1360.120">
    <property type="entry name" value="Probable tRNA modification gtpase trme, domain 1"/>
    <property type="match status" value="1"/>
</dbReference>
<gene>
    <name evidence="1" type="ORF">GCM10010961_24230</name>
</gene>
<comment type="caution">
    <text evidence="1">The sequence shown here is derived from an EMBL/GenBank/DDBJ whole genome shotgun (WGS) entry which is preliminary data.</text>
</comment>
<dbReference type="RefSeq" id="WP_028093827.1">
    <property type="nucleotide sequence ID" value="NZ_BNAP01000009.1"/>
</dbReference>
<name>A0A8J3MCL8_9RHOB</name>
<dbReference type="EMBL" id="BNAP01000009">
    <property type="protein sequence ID" value="GHG92313.1"/>
    <property type="molecule type" value="Genomic_DNA"/>
</dbReference>
<protein>
    <submittedName>
        <fullName evidence="1">Uncharacterized protein</fullName>
    </submittedName>
</protein>